<dbReference type="Gene3D" id="1.25.40.20">
    <property type="entry name" value="Ankyrin repeat-containing domain"/>
    <property type="match status" value="1"/>
</dbReference>
<accession>A0A1V9YEN6</accession>
<dbReference type="EMBL" id="JNBR01001927">
    <property type="protein sequence ID" value="OQR84162.1"/>
    <property type="molecule type" value="Genomic_DNA"/>
</dbReference>
<keyword evidence="2 3" id="KW-0040">ANK repeat</keyword>
<protein>
    <submittedName>
        <fullName evidence="4">Uncharacterized protein</fullName>
    </submittedName>
</protein>
<keyword evidence="1" id="KW-0677">Repeat</keyword>
<dbReference type="PROSITE" id="PS50088">
    <property type="entry name" value="ANK_REPEAT"/>
    <property type="match status" value="2"/>
</dbReference>
<dbReference type="PROSITE" id="PS50297">
    <property type="entry name" value="ANK_REP_REGION"/>
    <property type="match status" value="1"/>
</dbReference>
<dbReference type="AlphaFoldDB" id="A0A1V9YEN6"/>
<dbReference type="InterPro" id="IPR051165">
    <property type="entry name" value="Multifunctional_ANK_Repeat"/>
</dbReference>
<evidence type="ECO:0000313" key="5">
    <source>
        <dbReference type="Proteomes" id="UP000243579"/>
    </source>
</evidence>
<evidence type="ECO:0000256" key="3">
    <source>
        <dbReference type="PROSITE-ProRule" id="PRU00023"/>
    </source>
</evidence>
<proteinExistence type="predicted"/>
<dbReference type="Pfam" id="PF00023">
    <property type="entry name" value="Ank"/>
    <property type="match status" value="1"/>
</dbReference>
<keyword evidence="5" id="KW-1185">Reference proteome</keyword>
<dbReference type="SUPFAM" id="SSF48403">
    <property type="entry name" value="Ankyrin repeat"/>
    <property type="match status" value="1"/>
</dbReference>
<dbReference type="OrthoDB" id="194358at2759"/>
<organism evidence="4 5">
    <name type="scientific">Achlya hypogyna</name>
    <name type="common">Oomycete</name>
    <name type="synonym">Protoachlya hypogyna</name>
    <dbReference type="NCBI Taxonomy" id="1202772"/>
    <lineage>
        <taxon>Eukaryota</taxon>
        <taxon>Sar</taxon>
        <taxon>Stramenopiles</taxon>
        <taxon>Oomycota</taxon>
        <taxon>Saprolegniomycetes</taxon>
        <taxon>Saprolegniales</taxon>
        <taxon>Achlyaceae</taxon>
        <taxon>Achlya</taxon>
    </lineage>
</organism>
<dbReference type="STRING" id="1202772.A0A1V9YEN6"/>
<reference evidence="4 5" key="1">
    <citation type="journal article" date="2014" name="Genome Biol. Evol.">
        <title>The secreted proteins of Achlya hypogyna and Thraustotheca clavata identify the ancestral oomycete secretome and reveal gene acquisitions by horizontal gene transfer.</title>
        <authorList>
            <person name="Misner I."/>
            <person name="Blouin N."/>
            <person name="Leonard G."/>
            <person name="Richards T.A."/>
            <person name="Lane C.E."/>
        </authorList>
    </citation>
    <scope>NUCLEOTIDE SEQUENCE [LARGE SCALE GENOMIC DNA]</scope>
    <source>
        <strain evidence="4 5">ATCC 48635</strain>
    </source>
</reference>
<gene>
    <name evidence="4" type="ORF">ACHHYP_13785</name>
</gene>
<comment type="caution">
    <text evidence="4">The sequence shown here is derived from an EMBL/GenBank/DDBJ whole genome shotgun (WGS) entry which is preliminary data.</text>
</comment>
<dbReference type="InterPro" id="IPR036770">
    <property type="entry name" value="Ankyrin_rpt-contain_sf"/>
</dbReference>
<dbReference type="Proteomes" id="UP000243579">
    <property type="component" value="Unassembled WGS sequence"/>
</dbReference>
<dbReference type="PANTHER" id="PTHR24123">
    <property type="entry name" value="ANKYRIN REPEAT-CONTAINING"/>
    <property type="match status" value="1"/>
</dbReference>
<dbReference type="Pfam" id="PF13637">
    <property type="entry name" value="Ank_4"/>
    <property type="match status" value="1"/>
</dbReference>
<feature type="repeat" description="ANK" evidence="3">
    <location>
        <begin position="67"/>
        <end position="101"/>
    </location>
</feature>
<dbReference type="InterPro" id="IPR002110">
    <property type="entry name" value="Ankyrin_rpt"/>
</dbReference>
<name>A0A1V9YEN6_ACHHY</name>
<feature type="repeat" description="ANK" evidence="3">
    <location>
        <begin position="34"/>
        <end position="66"/>
    </location>
</feature>
<sequence length="422" mass="45299">MSSDDVWGVVQGRYDVATLERVLAGKSIASLNMDGWTPLHYACDNRAVTSLRPLLVAGGSVSAVDEAGYTPLHLLCKNSEISAIALTELVKAGATAQAVTTDGKATTSLHLLCMNERVNAALLKTLLAAPGADLNAMDGDGNTPLHYLASNHSLKEDTYLLALRDSPTAIASATQNHFKATALHYLCQNAQVTPAMLHHMLRLPAIKPNARDNIGNSALHALCENSRVTVDLLREFMSPDVPTSDTTLANSFGKRPFESLTSDACIVFAQAFAPQHEIASGTMASSSPTPGGEDISELQGPLLAKVQAWNASLPPFDDAFYVAISCEPAFEATYEQVQELSLALHANADVGVAWEAQMATWRKCVVLAFAALVHPSMWAQYSTSFGRPVPADLARVRPSIDAVWQRTPADRRERLAAIQKLL</sequence>
<evidence type="ECO:0000256" key="2">
    <source>
        <dbReference type="ARBA" id="ARBA00023043"/>
    </source>
</evidence>
<evidence type="ECO:0000313" key="4">
    <source>
        <dbReference type="EMBL" id="OQR84162.1"/>
    </source>
</evidence>
<evidence type="ECO:0000256" key="1">
    <source>
        <dbReference type="ARBA" id="ARBA00022737"/>
    </source>
</evidence>
<dbReference type="SMART" id="SM00248">
    <property type="entry name" value="ANK"/>
    <property type="match status" value="6"/>
</dbReference>